<dbReference type="GO" id="GO:0015628">
    <property type="term" value="P:protein secretion by the type II secretion system"/>
    <property type="evidence" value="ECO:0007669"/>
    <property type="project" value="InterPro"/>
</dbReference>
<dbReference type="EMBL" id="UGUY01000001">
    <property type="protein sequence ID" value="SUD68317.1"/>
    <property type="molecule type" value="Genomic_DNA"/>
</dbReference>
<dbReference type="InterPro" id="IPR049875">
    <property type="entry name" value="TypeII_GspH"/>
</dbReference>
<dbReference type="PROSITE" id="PS00409">
    <property type="entry name" value="PROKAR_NTER_METHYL"/>
    <property type="match status" value="1"/>
</dbReference>
<evidence type="ECO:0000313" key="4">
    <source>
        <dbReference type="Proteomes" id="UP000254602"/>
    </source>
</evidence>
<evidence type="ECO:0000313" key="2">
    <source>
        <dbReference type="EMBL" id="NWC81169.1"/>
    </source>
</evidence>
<evidence type="ECO:0000256" key="1">
    <source>
        <dbReference type="SAM" id="Phobius"/>
    </source>
</evidence>
<protein>
    <submittedName>
        <fullName evidence="3">General secretion pathway protein H</fullName>
    </submittedName>
    <submittedName>
        <fullName evidence="2">Type II secretion system minor pseudopilin GspH</fullName>
    </submittedName>
</protein>
<gene>
    <name evidence="2" type="primary">gspH</name>
    <name evidence="2" type="ORF">HX798_12755</name>
    <name evidence="3" type="ORF">NCTC7914_02447</name>
</gene>
<keyword evidence="1" id="KW-0812">Transmembrane</keyword>
<proteinExistence type="predicted"/>
<evidence type="ECO:0000313" key="5">
    <source>
        <dbReference type="Proteomes" id="UP000542695"/>
    </source>
</evidence>
<dbReference type="RefSeq" id="WP_046784383.1">
    <property type="nucleotide sequence ID" value="NZ_JABTYF010000017.1"/>
</dbReference>
<keyword evidence="1" id="KW-1133">Transmembrane helix</keyword>
<dbReference type="SUPFAM" id="SSF54523">
    <property type="entry name" value="Pili subunits"/>
    <property type="match status" value="1"/>
</dbReference>
<dbReference type="Proteomes" id="UP000254602">
    <property type="component" value="Unassembled WGS sequence"/>
</dbReference>
<keyword evidence="1" id="KW-0472">Membrane</keyword>
<dbReference type="InterPro" id="IPR012902">
    <property type="entry name" value="N_methyl_site"/>
</dbReference>
<dbReference type="GO" id="GO:0015627">
    <property type="term" value="C:type II protein secretion system complex"/>
    <property type="evidence" value="ECO:0007669"/>
    <property type="project" value="InterPro"/>
</dbReference>
<evidence type="ECO:0000313" key="3">
    <source>
        <dbReference type="EMBL" id="SUD68317.1"/>
    </source>
</evidence>
<dbReference type="InterPro" id="IPR045584">
    <property type="entry name" value="Pilin-like"/>
</dbReference>
<feature type="transmembrane region" description="Helical" evidence="1">
    <location>
        <begin position="12"/>
        <end position="30"/>
    </location>
</feature>
<dbReference type="AlphaFoldDB" id="A0A379KL48"/>
<reference evidence="2 5" key="2">
    <citation type="submission" date="2020-04" db="EMBL/GenBank/DDBJ databases">
        <title>Molecular characterization of pseudomonads from Agaricus bisporus reveal novel blotch 2 pathogens in Western Europe.</title>
        <authorList>
            <person name="Taparia T."/>
            <person name="Krijger M."/>
            <person name="Haynes E."/>
            <person name="Elpinstone J.G."/>
            <person name="Noble R."/>
            <person name="Van Der Wolf J."/>
        </authorList>
    </citation>
    <scope>NUCLEOTIDE SEQUENCE [LARGE SCALE GENOMIC DNA]</scope>
    <source>
        <strain evidence="2 5">P7765</strain>
    </source>
</reference>
<dbReference type="Proteomes" id="UP000542695">
    <property type="component" value="Unassembled WGS sequence"/>
</dbReference>
<dbReference type="NCBIfam" id="TIGR02532">
    <property type="entry name" value="IV_pilin_GFxxxE"/>
    <property type="match status" value="1"/>
</dbReference>
<name>A0A379KL48_PSEPU</name>
<organism evidence="3 4">
    <name type="scientific">Pseudomonas putida</name>
    <name type="common">Arthrobacter siderocapsulatus</name>
    <dbReference type="NCBI Taxonomy" id="303"/>
    <lineage>
        <taxon>Bacteria</taxon>
        <taxon>Pseudomonadati</taxon>
        <taxon>Pseudomonadota</taxon>
        <taxon>Gammaproteobacteria</taxon>
        <taxon>Pseudomonadales</taxon>
        <taxon>Pseudomonadaceae</taxon>
        <taxon>Pseudomonas</taxon>
    </lineage>
</organism>
<dbReference type="Pfam" id="PF07963">
    <property type="entry name" value="N_methyl"/>
    <property type="match status" value="1"/>
</dbReference>
<dbReference type="NCBIfam" id="TIGR01708">
    <property type="entry name" value="typeII_sec_gspH"/>
    <property type="match status" value="1"/>
</dbReference>
<dbReference type="EMBL" id="JACARV010000033">
    <property type="protein sequence ID" value="NWC81169.1"/>
    <property type="molecule type" value="Genomic_DNA"/>
</dbReference>
<reference evidence="3 4" key="1">
    <citation type="submission" date="2018-06" db="EMBL/GenBank/DDBJ databases">
        <authorList>
            <consortium name="Pathogen Informatics"/>
            <person name="Doyle S."/>
        </authorList>
    </citation>
    <scope>NUCLEOTIDE SEQUENCE [LARGE SCALE GENOMIC DNA]</scope>
    <source>
        <strain evidence="3 4">NCTC7914</strain>
    </source>
</reference>
<accession>A0A379KL48</accession>
<sequence length="145" mass="16147">MRPQRGFSLLELLVVLAIAGLMTGLAVAWLDSGKASVDQALQRLAAHVHTQAALARHAGQLRGLRWTGQHPEFVRREREGWVAEPVSFGDWPKGLRPDWPASLQPHLQFTPQGWAQPGSVRWHWAGGSQRWAWGRDGQLRVGLSP</sequence>